<evidence type="ECO:0000256" key="1">
    <source>
        <dbReference type="ARBA" id="ARBA00010243"/>
    </source>
</evidence>
<dbReference type="GO" id="GO:0006508">
    <property type="term" value="P:proteolysis"/>
    <property type="evidence" value="ECO:0007669"/>
    <property type="project" value="UniProtKB-KW"/>
</dbReference>
<dbReference type="Pfam" id="PF04002">
    <property type="entry name" value="RadC"/>
    <property type="match status" value="1"/>
</dbReference>
<dbReference type="HOGENOM" id="CLU_073529_0_2_9"/>
<evidence type="ECO:0000256" key="6">
    <source>
        <dbReference type="ARBA" id="ARBA00023049"/>
    </source>
</evidence>
<evidence type="ECO:0000313" key="9">
    <source>
        <dbReference type="Proteomes" id="UP000001544"/>
    </source>
</evidence>
<accession>D3G1D6</accession>
<feature type="domain" description="MPN" evidence="7">
    <location>
        <begin position="84"/>
        <end position="205"/>
    </location>
</feature>
<keyword evidence="9" id="KW-1185">Reference proteome</keyword>
<dbReference type="InterPro" id="IPR037518">
    <property type="entry name" value="MPN"/>
</dbReference>
<sequence>MARNHSLFADRIEQLSFHEILRILVKDYPLVTKKINQYRVRELVNFSKLDFLSLGCNEYIAEQLFWTMQLCKKTNEKEADQPFTITSPNDIYECFKELRYLQEERFCVAFLNVKNHVILKKTISIGGLDSTLVDTRIILREALRVSAAKIVAVHNHPSGIALFSTNDLVVTKKLKSACDAVDIEFFDHVIIGDGTFSSLINEGTFN</sequence>
<dbReference type="InterPro" id="IPR001405">
    <property type="entry name" value="UPF0758"/>
</dbReference>
<dbReference type="GO" id="GO:0008237">
    <property type="term" value="F:metallopeptidase activity"/>
    <property type="evidence" value="ECO:0007669"/>
    <property type="project" value="UniProtKB-KW"/>
</dbReference>
<dbReference type="EMBL" id="CP001879">
    <property type="protein sequence ID" value="ADC52162.1"/>
    <property type="molecule type" value="Genomic_DNA"/>
</dbReference>
<evidence type="ECO:0000256" key="3">
    <source>
        <dbReference type="ARBA" id="ARBA00022723"/>
    </source>
</evidence>
<dbReference type="GO" id="GO:0046872">
    <property type="term" value="F:metal ion binding"/>
    <property type="evidence" value="ECO:0007669"/>
    <property type="project" value="UniProtKB-KW"/>
</dbReference>
<keyword evidence="6" id="KW-0482">Metalloprotease</keyword>
<dbReference type="KEGG" id="bpf:BpOF4_20834"/>
<evidence type="ECO:0000256" key="2">
    <source>
        <dbReference type="ARBA" id="ARBA00022670"/>
    </source>
</evidence>
<evidence type="ECO:0000256" key="4">
    <source>
        <dbReference type="ARBA" id="ARBA00022801"/>
    </source>
</evidence>
<dbReference type="InterPro" id="IPR020891">
    <property type="entry name" value="UPF0758_CS"/>
</dbReference>
<organism evidence="8 9">
    <name type="scientific">Alkalihalophilus pseudofirmus (strain ATCC BAA-2126 / JCM 17055 / OF4)</name>
    <name type="common">Bacillus pseudofirmus</name>
    <dbReference type="NCBI Taxonomy" id="398511"/>
    <lineage>
        <taxon>Bacteria</taxon>
        <taxon>Bacillati</taxon>
        <taxon>Bacillota</taxon>
        <taxon>Bacilli</taxon>
        <taxon>Bacillales</taxon>
        <taxon>Bacillaceae</taxon>
        <taxon>Alkalihalophilus</taxon>
    </lineage>
</organism>
<dbReference type="Gene3D" id="3.40.140.10">
    <property type="entry name" value="Cytidine Deaminase, domain 2"/>
    <property type="match status" value="1"/>
</dbReference>
<dbReference type="PROSITE" id="PS01302">
    <property type="entry name" value="UPF0758"/>
    <property type="match status" value="1"/>
</dbReference>
<evidence type="ECO:0000259" key="7">
    <source>
        <dbReference type="PROSITE" id="PS50249"/>
    </source>
</evidence>
<dbReference type="PANTHER" id="PTHR30471">
    <property type="entry name" value="DNA REPAIR PROTEIN RADC"/>
    <property type="match status" value="1"/>
</dbReference>
<evidence type="ECO:0000313" key="8">
    <source>
        <dbReference type="EMBL" id="ADC52162.1"/>
    </source>
</evidence>
<proteinExistence type="inferred from homology"/>
<dbReference type="InterPro" id="IPR025657">
    <property type="entry name" value="RadC_JAB"/>
</dbReference>
<keyword evidence="5" id="KW-0862">Zinc</keyword>
<gene>
    <name evidence="8" type="primary">radC</name>
    <name evidence="8" type="ordered locus">BpOF4_20834</name>
</gene>
<dbReference type="eggNOG" id="COG2003">
    <property type="taxonomic scope" value="Bacteria"/>
</dbReference>
<keyword evidence="8" id="KW-0614">Plasmid</keyword>
<dbReference type="PANTHER" id="PTHR30471:SF3">
    <property type="entry name" value="UPF0758 PROTEIN YEES-RELATED"/>
    <property type="match status" value="1"/>
</dbReference>
<comment type="similarity">
    <text evidence="1">Belongs to the UPF0758 family.</text>
</comment>
<evidence type="ECO:0000256" key="5">
    <source>
        <dbReference type="ARBA" id="ARBA00022833"/>
    </source>
</evidence>
<geneLocation type="plasmid" evidence="8 9">
    <name>pBpOF4-01</name>
</geneLocation>
<keyword evidence="4" id="KW-0378">Hydrolase</keyword>
<dbReference type="PROSITE" id="PS50249">
    <property type="entry name" value="MPN"/>
    <property type="match status" value="1"/>
</dbReference>
<dbReference type="Proteomes" id="UP000001544">
    <property type="component" value="Plasmid pBpOF4-01"/>
</dbReference>
<protein>
    <submittedName>
        <fullName evidence="8">DNA repair protein radC-like protein</fullName>
    </submittedName>
</protein>
<keyword evidence="2" id="KW-0645">Protease</keyword>
<dbReference type="AlphaFoldDB" id="D3G1D6"/>
<name>D3G1D6_ALKPO</name>
<reference evidence="8 9" key="1">
    <citation type="journal article" date="2011" name="Environ. Microbiol.">
        <title>Genome of alkaliphilic Bacillus pseudofirmus OF4 reveals adaptations that support the ability to grow in an external pH range from 7.5 to 11.4.</title>
        <authorList>
            <person name="Janto B."/>
            <person name="Ahmed A."/>
            <person name="Ito M."/>
            <person name="Liu J."/>
            <person name="Hicks D.B."/>
            <person name="Pagni S."/>
            <person name="Fackelmayer O.J."/>
            <person name="Smith T.A."/>
            <person name="Earl J."/>
            <person name="Elbourne L.D."/>
            <person name="Hassan K."/>
            <person name="Paulsen I.T."/>
            <person name="Kolsto A.B."/>
            <person name="Tourasse N.J."/>
            <person name="Ehrlich G.D."/>
            <person name="Boissy R."/>
            <person name="Ivey D.M."/>
            <person name="Li G."/>
            <person name="Xue Y."/>
            <person name="Ma Y."/>
            <person name="Hu F.Z."/>
            <person name="Krulwich T.A."/>
        </authorList>
    </citation>
    <scope>NUCLEOTIDE SEQUENCE [LARGE SCALE GENOMIC DNA]</scope>
    <source>
        <strain evidence="9">ATCC BAA-2126 / JCM 17055 / OF4</strain>
    </source>
</reference>
<keyword evidence="3" id="KW-0479">Metal-binding</keyword>
<dbReference type="CDD" id="cd08071">
    <property type="entry name" value="MPN_DUF2466"/>
    <property type="match status" value="1"/>
</dbReference>